<evidence type="ECO:0000313" key="4">
    <source>
        <dbReference type="EMBL" id="OIR18927.1"/>
    </source>
</evidence>
<evidence type="ECO:0000256" key="2">
    <source>
        <dbReference type="ARBA" id="ARBA00023004"/>
    </source>
</evidence>
<dbReference type="Gene3D" id="3.30.2020.30">
    <property type="match status" value="1"/>
</dbReference>
<feature type="domain" description="Gamma-butyrobetaine hydroxylase-like N-terminal" evidence="3">
    <location>
        <begin position="11"/>
        <end position="95"/>
    </location>
</feature>
<evidence type="ECO:0000259" key="3">
    <source>
        <dbReference type="Pfam" id="PF06155"/>
    </source>
</evidence>
<sequence>MLSPSNIQIVGNEVAIAWSDGGESYFTFEELRAASPSAENQGETDILGVRHGGTDGKPAFPNVRVLRWHLVGNYAIRFEFSDGHNSGLYSYDYLRGLPRHS</sequence>
<comment type="caution">
    <text evidence="4">The sequence shown here is derived from an EMBL/GenBank/DDBJ whole genome shotgun (WGS) entry which is preliminary data.</text>
</comment>
<dbReference type="InterPro" id="IPR038492">
    <property type="entry name" value="GBBH-like_N_sf"/>
</dbReference>
<dbReference type="InterPro" id="IPR010376">
    <property type="entry name" value="GBBH-like_N"/>
</dbReference>
<dbReference type="AlphaFoldDB" id="A0A1J5TDF5"/>
<proteinExistence type="predicted"/>
<keyword evidence="2" id="KW-0408">Iron</keyword>
<accession>A0A1J5TDF5</accession>
<name>A0A1J5TDF5_9ZZZZ</name>
<dbReference type="PANTHER" id="PTHR35303">
    <property type="entry name" value="OS02G0197800 PROTEIN"/>
    <property type="match status" value="1"/>
</dbReference>
<dbReference type="GO" id="GO:0046872">
    <property type="term" value="F:metal ion binding"/>
    <property type="evidence" value="ECO:0007669"/>
    <property type="project" value="UniProtKB-KW"/>
</dbReference>
<keyword evidence="1" id="KW-0479">Metal-binding</keyword>
<reference evidence="4" key="1">
    <citation type="submission" date="2016-10" db="EMBL/GenBank/DDBJ databases">
        <title>Sequence of Gallionella enrichment culture.</title>
        <authorList>
            <person name="Poehlein A."/>
            <person name="Muehling M."/>
            <person name="Daniel R."/>
        </authorList>
    </citation>
    <scope>NUCLEOTIDE SEQUENCE</scope>
</reference>
<dbReference type="Pfam" id="PF06155">
    <property type="entry name" value="GBBH-like_N"/>
    <property type="match status" value="1"/>
</dbReference>
<dbReference type="EMBL" id="MLJW01000002">
    <property type="protein sequence ID" value="OIR18927.1"/>
    <property type="molecule type" value="Genomic_DNA"/>
</dbReference>
<gene>
    <name evidence="4" type="ORF">GALL_12700</name>
</gene>
<protein>
    <recommendedName>
        <fullName evidence="3">Gamma-butyrobetaine hydroxylase-like N-terminal domain-containing protein</fullName>
    </recommendedName>
</protein>
<evidence type="ECO:0000256" key="1">
    <source>
        <dbReference type="ARBA" id="ARBA00022723"/>
    </source>
</evidence>
<organism evidence="4">
    <name type="scientific">mine drainage metagenome</name>
    <dbReference type="NCBI Taxonomy" id="410659"/>
    <lineage>
        <taxon>unclassified sequences</taxon>
        <taxon>metagenomes</taxon>
        <taxon>ecological metagenomes</taxon>
    </lineage>
</organism>